<evidence type="ECO:0000256" key="1">
    <source>
        <dbReference type="SAM" id="Phobius"/>
    </source>
</evidence>
<dbReference type="Proteomes" id="UP001451303">
    <property type="component" value="Unassembled WGS sequence"/>
</dbReference>
<keyword evidence="3" id="KW-1185">Reference proteome</keyword>
<keyword evidence="1" id="KW-0812">Transmembrane</keyword>
<sequence>MISLGDAVVDGHSSEMNVRSPAHTFMHGFLLAPFWSVVAAVNWNRPRTKLGVLGLGICMLIMVSASDGHNGR</sequence>
<gene>
    <name evidence="2" type="ORF">QR685DRAFT_524557</name>
</gene>
<feature type="transmembrane region" description="Helical" evidence="1">
    <location>
        <begin position="25"/>
        <end position="43"/>
    </location>
</feature>
<proteinExistence type="predicted"/>
<keyword evidence="1" id="KW-0472">Membrane</keyword>
<accession>A0ABR3DFV7</accession>
<keyword evidence="1" id="KW-1133">Transmembrane helix</keyword>
<evidence type="ECO:0000313" key="3">
    <source>
        <dbReference type="Proteomes" id="UP001451303"/>
    </source>
</evidence>
<dbReference type="EMBL" id="JAVLET010000004">
    <property type="protein sequence ID" value="KAL0470763.1"/>
    <property type="molecule type" value="Genomic_DNA"/>
</dbReference>
<comment type="caution">
    <text evidence="2">The sequence shown here is derived from an EMBL/GenBank/DDBJ whole genome shotgun (WGS) entry which is preliminary data.</text>
</comment>
<name>A0ABR3DFV7_NEUIN</name>
<evidence type="ECO:0000313" key="2">
    <source>
        <dbReference type="EMBL" id="KAL0470763.1"/>
    </source>
</evidence>
<protein>
    <submittedName>
        <fullName evidence="2">Uncharacterized protein</fullName>
    </submittedName>
</protein>
<feature type="transmembrane region" description="Helical" evidence="1">
    <location>
        <begin position="50"/>
        <end position="66"/>
    </location>
</feature>
<reference evidence="2 3" key="1">
    <citation type="submission" date="2023-09" db="EMBL/GenBank/DDBJ databases">
        <title>Multi-omics analysis of a traditional fermented food reveals byproduct-associated fungal strains for waste-to-food upcycling.</title>
        <authorList>
            <consortium name="Lawrence Berkeley National Laboratory"/>
            <person name="Rekdal V.M."/>
            <person name="Villalobos-Escobedo J.M."/>
            <person name="Rodriguez-Valeron N."/>
            <person name="Garcia M.O."/>
            <person name="Vasquez D.P."/>
            <person name="Damayanti I."/>
            <person name="Sorensen P.M."/>
            <person name="Baidoo E.E."/>
            <person name="De Carvalho A.C."/>
            <person name="Riley R."/>
            <person name="Lipzen A."/>
            <person name="He G."/>
            <person name="Yan M."/>
            <person name="Haridas S."/>
            <person name="Daum C."/>
            <person name="Yoshinaga Y."/>
            <person name="Ng V."/>
            <person name="Grigoriev I.V."/>
            <person name="Munk R."/>
            <person name="Nuraida L."/>
            <person name="Wijaya C.H."/>
            <person name="Morales P.-C."/>
            <person name="Keasling J.D."/>
        </authorList>
    </citation>
    <scope>NUCLEOTIDE SEQUENCE [LARGE SCALE GENOMIC DNA]</scope>
    <source>
        <strain evidence="2 3">FGSC 2613</strain>
    </source>
</reference>
<organism evidence="2 3">
    <name type="scientific">Neurospora intermedia</name>
    <dbReference type="NCBI Taxonomy" id="5142"/>
    <lineage>
        <taxon>Eukaryota</taxon>
        <taxon>Fungi</taxon>
        <taxon>Dikarya</taxon>
        <taxon>Ascomycota</taxon>
        <taxon>Pezizomycotina</taxon>
        <taxon>Sordariomycetes</taxon>
        <taxon>Sordariomycetidae</taxon>
        <taxon>Sordariales</taxon>
        <taxon>Sordariaceae</taxon>
        <taxon>Neurospora</taxon>
    </lineage>
</organism>